<dbReference type="InterPro" id="IPR036168">
    <property type="entry name" value="AP2_Mu_C_sf"/>
</dbReference>
<evidence type="ECO:0000256" key="1">
    <source>
        <dbReference type="ARBA" id="ARBA00022448"/>
    </source>
</evidence>
<dbReference type="GO" id="GO:0005905">
    <property type="term" value="C:clathrin-coated pit"/>
    <property type="evidence" value="ECO:0007669"/>
    <property type="project" value="UniProtKB-KW"/>
</dbReference>
<dbReference type="InterPro" id="IPR011012">
    <property type="entry name" value="Longin-like_dom_sf"/>
</dbReference>
<dbReference type="FunFam" id="3.30.450.60:FF:000002">
    <property type="entry name" value="AP-2 complex subunit mu, putative"/>
    <property type="match status" value="1"/>
</dbReference>
<accession>A0AAD9MLI8</accession>
<dbReference type="SUPFAM" id="SSF64356">
    <property type="entry name" value="SNARE-like"/>
    <property type="match status" value="1"/>
</dbReference>
<gene>
    <name evidence="9" type="ORF">QBZ16_004097</name>
</gene>
<dbReference type="InterPro" id="IPR028565">
    <property type="entry name" value="MHD"/>
</dbReference>
<dbReference type="EMBL" id="JASFZW010000005">
    <property type="protein sequence ID" value="KAK2078228.1"/>
    <property type="molecule type" value="Genomic_DNA"/>
</dbReference>
<dbReference type="Pfam" id="PF00928">
    <property type="entry name" value="Adap_comp_sub"/>
    <property type="match status" value="1"/>
</dbReference>
<comment type="subcellular location">
    <subcellularLocation>
        <location evidence="6">Membrane</location>
        <location evidence="6">Coated pit</location>
    </subcellularLocation>
</comment>
<dbReference type="CDD" id="cd14836">
    <property type="entry name" value="AP2_Mu_N"/>
    <property type="match status" value="1"/>
</dbReference>
<evidence type="ECO:0000256" key="5">
    <source>
        <dbReference type="ARBA" id="ARBA00023176"/>
    </source>
</evidence>
<keyword evidence="3 7" id="KW-0653">Protein transport</keyword>
<dbReference type="GO" id="GO:0030131">
    <property type="term" value="C:clathrin adaptor complex"/>
    <property type="evidence" value="ECO:0007669"/>
    <property type="project" value="UniProtKB-UniRule"/>
</dbReference>
<dbReference type="Gene3D" id="3.30.450.60">
    <property type="match status" value="1"/>
</dbReference>
<comment type="similarity">
    <text evidence="7">Belongs to the adaptor complexes medium subunit family.</text>
</comment>
<evidence type="ECO:0000256" key="6">
    <source>
        <dbReference type="ARBA" id="ARBA00037878"/>
    </source>
</evidence>
<dbReference type="PIRSF" id="PIRSF005992">
    <property type="entry name" value="Clathrin_mu"/>
    <property type="match status" value="1"/>
</dbReference>
<dbReference type="Pfam" id="PF01217">
    <property type="entry name" value="Clat_adaptor_s"/>
    <property type="match status" value="1"/>
</dbReference>
<dbReference type="InterPro" id="IPR022775">
    <property type="entry name" value="AP_mu_sigma_su"/>
</dbReference>
<evidence type="ECO:0000313" key="9">
    <source>
        <dbReference type="EMBL" id="KAK2078228.1"/>
    </source>
</evidence>
<evidence type="ECO:0000259" key="8">
    <source>
        <dbReference type="PROSITE" id="PS51072"/>
    </source>
</evidence>
<evidence type="ECO:0000256" key="2">
    <source>
        <dbReference type="ARBA" id="ARBA00022583"/>
    </source>
</evidence>
<name>A0AAD9MLI8_PROWI</name>
<feature type="domain" description="MHD" evidence="8">
    <location>
        <begin position="179"/>
        <end position="407"/>
    </location>
</feature>
<evidence type="ECO:0000256" key="3">
    <source>
        <dbReference type="ARBA" id="ARBA00022927"/>
    </source>
</evidence>
<comment type="caution">
    <text evidence="9">The sequence shown here is derived from an EMBL/GenBank/DDBJ whole genome shotgun (WGS) entry which is preliminary data.</text>
</comment>
<sequence>MDALGALYFISGRGDVLIQRTYRDDVDKNIPAAFRTNVINSKSQDAASTAPIRQLLGMTFVHLRAGPIYLLATTRVNSNAMMILQFLSRLVDLVKSYCNGDFNDEVIKSNFVLIYELLDEVMDFGFPQVTDVSLLKSFIFQKGFVLESTKKKREAAAQNATLQVTGQVGWRQDGIKYKKNEVFLDAIETVNMLVSAQGSVLRCDVQGRVVVKCFLSGMPDVKLGLNDKLEDVAFHPCVNLGRFQAEQVVSFVPPDGEFELMRYRCTEGISLPFKAVVLVTEKGRTRLEVSLKMKSLFPANLAANNVLVLVPMPEQTARASFQISAGKAKYDPKRGALVWKLKKFAGDAEQSLSASVELIATTREKQQWSRPPVSMSFSYLKVWEKSSYKVDKWVRKLCKSGDYHFRF</sequence>
<proteinExistence type="inferred from homology"/>
<dbReference type="SUPFAM" id="SSF49447">
    <property type="entry name" value="Second domain of Mu2 adaptin subunit (ap50) of ap2 adaptor"/>
    <property type="match status" value="1"/>
</dbReference>
<keyword evidence="2" id="KW-0254">Endocytosis</keyword>
<evidence type="ECO:0000256" key="4">
    <source>
        <dbReference type="ARBA" id="ARBA00023136"/>
    </source>
</evidence>
<dbReference type="InterPro" id="IPR001392">
    <property type="entry name" value="Clathrin_mu"/>
</dbReference>
<dbReference type="GO" id="GO:0006897">
    <property type="term" value="P:endocytosis"/>
    <property type="evidence" value="ECO:0007669"/>
    <property type="project" value="UniProtKB-KW"/>
</dbReference>
<keyword evidence="5" id="KW-0168">Coated pit</keyword>
<keyword evidence="10" id="KW-1185">Reference proteome</keyword>
<dbReference type="InterPro" id="IPR050431">
    <property type="entry name" value="Adaptor_comp_med_subunit"/>
</dbReference>
<dbReference type="PROSITE" id="PS51072">
    <property type="entry name" value="MHD"/>
    <property type="match status" value="1"/>
</dbReference>
<protein>
    <recommendedName>
        <fullName evidence="8">MHD domain-containing protein</fullName>
    </recommendedName>
</protein>
<dbReference type="Gene3D" id="2.60.40.1170">
    <property type="entry name" value="Mu homology domain, subdomain B"/>
    <property type="match status" value="2"/>
</dbReference>
<evidence type="ECO:0000256" key="7">
    <source>
        <dbReference type="PIRNR" id="PIRNR005992"/>
    </source>
</evidence>
<dbReference type="InterPro" id="IPR043532">
    <property type="entry name" value="AP2_Mu_N"/>
</dbReference>
<organism evidence="9 10">
    <name type="scientific">Prototheca wickerhamii</name>
    <dbReference type="NCBI Taxonomy" id="3111"/>
    <lineage>
        <taxon>Eukaryota</taxon>
        <taxon>Viridiplantae</taxon>
        <taxon>Chlorophyta</taxon>
        <taxon>core chlorophytes</taxon>
        <taxon>Trebouxiophyceae</taxon>
        <taxon>Chlorellales</taxon>
        <taxon>Chlorellaceae</taxon>
        <taxon>Prototheca</taxon>
    </lineage>
</organism>
<dbReference type="PANTHER" id="PTHR10529">
    <property type="entry name" value="AP COMPLEX SUBUNIT MU"/>
    <property type="match status" value="1"/>
</dbReference>
<evidence type="ECO:0000313" key="10">
    <source>
        <dbReference type="Proteomes" id="UP001255856"/>
    </source>
</evidence>
<dbReference type="InterPro" id="IPR043512">
    <property type="entry name" value="Mu2_C"/>
</dbReference>
<dbReference type="Proteomes" id="UP001255856">
    <property type="component" value="Unassembled WGS sequence"/>
</dbReference>
<reference evidence="9" key="1">
    <citation type="submission" date="2021-01" db="EMBL/GenBank/DDBJ databases">
        <authorList>
            <person name="Eckstrom K.M.E."/>
        </authorList>
    </citation>
    <scope>NUCLEOTIDE SEQUENCE</scope>
    <source>
        <strain evidence="9">UVCC 0001</strain>
    </source>
</reference>
<keyword evidence="1 7" id="KW-0813">Transport</keyword>
<dbReference type="GO" id="GO:0006886">
    <property type="term" value="P:intracellular protein transport"/>
    <property type="evidence" value="ECO:0007669"/>
    <property type="project" value="UniProtKB-UniRule"/>
</dbReference>
<keyword evidence="4" id="KW-0472">Membrane</keyword>
<dbReference type="AlphaFoldDB" id="A0AAD9MLI8"/>
<dbReference type="CDD" id="cd09251">
    <property type="entry name" value="AP-2_Mu2_Cterm"/>
    <property type="match status" value="1"/>
</dbReference>
<dbReference type="PRINTS" id="PR00314">
    <property type="entry name" value="CLATHRINADPT"/>
</dbReference>